<gene>
    <name evidence="2" type="ORF">LDX50_10450</name>
    <name evidence="3" type="ORF">LDX50_16420</name>
    <name evidence="4" type="ORF">LDX50_22140</name>
</gene>
<evidence type="ECO:0000313" key="4">
    <source>
        <dbReference type="EMBL" id="MCA6077596.1"/>
    </source>
</evidence>
<proteinExistence type="predicted"/>
<comment type="caution">
    <text evidence="4">The sequence shown here is derived from an EMBL/GenBank/DDBJ whole genome shotgun (WGS) entry which is preliminary data.</text>
</comment>
<dbReference type="RefSeq" id="WP_225698394.1">
    <property type="nucleotide sequence ID" value="NZ_JAIXNE010000002.1"/>
</dbReference>
<sequence length="232" mass="25654">MKRFLSIFLLTTLIAAATSYKSRAQEVGLSFSYFIPKNGYFSTPISPFSLRGVGVDLNRYMAIQTGFSLYRMSGMNVKDIENIETNDAIVGPNFTIMVPLELVLQLVGQSTEFRIKGGGFAFYGFANKINNGNLDKAIRKYESWDVADSDVDGKHGIGLGFFFGTEFVFYVSNQWGVSLEANYFIGDAPFEMTGSYIGGTMSGPLETRPIDWKDAKIDYTGLEISIGILFGT</sequence>
<dbReference type="EMBL" id="JAIXNE010000004">
    <property type="protein sequence ID" value="MCA6077596.1"/>
    <property type="molecule type" value="Genomic_DNA"/>
</dbReference>
<dbReference type="EMBL" id="JAIXNE010000003">
    <property type="protein sequence ID" value="MCA6076468.1"/>
    <property type="molecule type" value="Genomic_DNA"/>
</dbReference>
<evidence type="ECO:0000313" key="5">
    <source>
        <dbReference type="Proteomes" id="UP001139409"/>
    </source>
</evidence>
<organism evidence="4 5">
    <name type="scientific">Fulvivirga sedimenti</name>
    <dbReference type="NCBI Taxonomy" id="2879465"/>
    <lineage>
        <taxon>Bacteria</taxon>
        <taxon>Pseudomonadati</taxon>
        <taxon>Bacteroidota</taxon>
        <taxon>Cytophagia</taxon>
        <taxon>Cytophagales</taxon>
        <taxon>Fulvivirgaceae</taxon>
        <taxon>Fulvivirga</taxon>
    </lineage>
</organism>
<reference evidence="4" key="1">
    <citation type="submission" date="2021-09" db="EMBL/GenBank/DDBJ databases">
        <title>Fulvivirga sp. isolated from coastal sediment.</title>
        <authorList>
            <person name="Yu H."/>
        </authorList>
    </citation>
    <scope>NUCLEOTIDE SEQUENCE</scope>
    <source>
        <strain evidence="4">1062</strain>
    </source>
</reference>
<evidence type="ECO:0000256" key="1">
    <source>
        <dbReference type="SAM" id="SignalP"/>
    </source>
</evidence>
<feature type="chain" id="PRO_5041155374" description="Outer membrane protein beta-barrel domain-containing protein" evidence="1">
    <location>
        <begin position="25"/>
        <end position="232"/>
    </location>
</feature>
<evidence type="ECO:0008006" key="6">
    <source>
        <dbReference type="Google" id="ProtNLM"/>
    </source>
</evidence>
<keyword evidence="5" id="KW-1185">Reference proteome</keyword>
<keyword evidence="1" id="KW-0732">Signal</keyword>
<name>A0A9X1L1Z7_9BACT</name>
<accession>A0A9X1L1Z7</accession>
<protein>
    <recommendedName>
        <fullName evidence="6">Outer membrane protein beta-barrel domain-containing protein</fullName>
    </recommendedName>
</protein>
<evidence type="ECO:0000313" key="2">
    <source>
        <dbReference type="EMBL" id="MCA6075291.1"/>
    </source>
</evidence>
<feature type="signal peptide" evidence="1">
    <location>
        <begin position="1"/>
        <end position="24"/>
    </location>
</feature>
<evidence type="ECO:0000313" key="3">
    <source>
        <dbReference type="EMBL" id="MCA6076468.1"/>
    </source>
</evidence>
<dbReference type="Proteomes" id="UP001139409">
    <property type="component" value="Unassembled WGS sequence"/>
</dbReference>
<dbReference type="AlphaFoldDB" id="A0A9X1L1Z7"/>
<dbReference type="EMBL" id="JAIXNE010000002">
    <property type="protein sequence ID" value="MCA6075291.1"/>
    <property type="molecule type" value="Genomic_DNA"/>
</dbReference>